<dbReference type="EMBL" id="CM035426">
    <property type="protein sequence ID" value="KAH7315441.1"/>
    <property type="molecule type" value="Genomic_DNA"/>
</dbReference>
<name>A0A8T2SB84_CERRI</name>
<dbReference type="Proteomes" id="UP000825935">
    <property type="component" value="Chromosome 21"/>
</dbReference>
<dbReference type="OrthoDB" id="2129491at2759"/>
<dbReference type="InterPro" id="IPR013087">
    <property type="entry name" value="Znf_C2H2_type"/>
</dbReference>
<dbReference type="Pfam" id="PF23228">
    <property type="entry name" value="zf_PCFS4"/>
    <property type="match status" value="1"/>
</dbReference>
<evidence type="ECO:0000313" key="3">
    <source>
        <dbReference type="EMBL" id="KAH7315441.1"/>
    </source>
</evidence>
<feature type="region of interest" description="Disordered" evidence="1">
    <location>
        <begin position="1"/>
        <end position="25"/>
    </location>
</feature>
<dbReference type="GO" id="GO:0005737">
    <property type="term" value="C:cytoplasm"/>
    <property type="evidence" value="ECO:0007669"/>
    <property type="project" value="TreeGrafter"/>
</dbReference>
<organism evidence="3 4">
    <name type="scientific">Ceratopteris richardii</name>
    <name type="common">Triangle waterfern</name>
    <dbReference type="NCBI Taxonomy" id="49495"/>
    <lineage>
        <taxon>Eukaryota</taxon>
        <taxon>Viridiplantae</taxon>
        <taxon>Streptophyta</taxon>
        <taxon>Embryophyta</taxon>
        <taxon>Tracheophyta</taxon>
        <taxon>Polypodiopsida</taxon>
        <taxon>Polypodiidae</taxon>
        <taxon>Polypodiales</taxon>
        <taxon>Pteridineae</taxon>
        <taxon>Pteridaceae</taxon>
        <taxon>Parkerioideae</taxon>
        <taxon>Ceratopteris</taxon>
    </lineage>
</organism>
<dbReference type="GO" id="GO:0006369">
    <property type="term" value="P:termination of RNA polymerase II transcription"/>
    <property type="evidence" value="ECO:0007669"/>
    <property type="project" value="InterPro"/>
</dbReference>
<keyword evidence="4" id="KW-1185">Reference proteome</keyword>
<feature type="domain" description="C2H2-type" evidence="2">
    <location>
        <begin position="50"/>
        <end position="70"/>
    </location>
</feature>
<dbReference type="PANTHER" id="PTHR15921">
    <property type="entry name" value="PRE-MRNA CLEAVAGE COMPLEX II"/>
    <property type="match status" value="1"/>
</dbReference>
<reference evidence="3" key="1">
    <citation type="submission" date="2021-08" db="EMBL/GenBank/DDBJ databases">
        <title>WGS assembly of Ceratopteris richardii.</title>
        <authorList>
            <person name="Marchant D.B."/>
            <person name="Chen G."/>
            <person name="Jenkins J."/>
            <person name="Shu S."/>
            <person name="Leebens-Mack J."/>
            <person name="Grimwood J."/>
            <person name="Schmutz J."/>
            <person name="Soltis P."/>
            <person name="Soltis D."/>
            <person name="Chen Z.-H."/>
        </authorList>
    </citation>
    <scope>NUCLEOTIDE SEQUENCE</scope>
    <source>
        <strain evidence="3">Whitten #5841</strain>
        <tissue evidence="3">Leaf</tissue>
    </source>
</reference>
<dbReference type="PANTHER" id="PTHR15921:SF3">
    <property type="entry name" value="PRE-MRNA CLEAVAGE COMPLEX 2 PROTEIN PCF11"/>
    <property type="match status" value="1"/>
</dbReference>
<gene>
    <name evidence="3" type="ORF">KP509_21G049800</name>
</gene>
<evidence type="ECO:0000313" key="4">
    <source>
        <dbReference type="Proteomes" id="UP000825935"/>
    </source>
</evidence>
<proteinExistence type="predicted"/>
<evidence type="ECO:0000259" key="2">
    <source>
        <dbReference type="PROSITE" id="PS00028"/>
    </source>
</evidence>
<dbReference type="AlphaFoldDB" id="A0A8T2SB84"/>
<protein>
    <recommendedName>
        <fullName evidence="2">C2H2-type domain-containing protein</fullName>
    </recommendedName>
</protein>
<feature type="domain" description="C2H2-type" evidence="2">
    <location>
        <begin position="93"/>
        <end position="113"/>
    </location>
</feature>
<dbReference type="GO" id="GO:0000993">
    <property type="term" value="F:RNA polymerase II complex binding"/>
    <property type="evidence" value="ECO:0007669"/>
    <property type="project" value="InterPro"/>
</dbReference>
<sequence>MKCAHAQSTPVAHASEKPHESASPPRVDCTICGFKFHCKEARIAHTGRQCATCGLRFDCKEVHRAHMDWHFLVNSRKRKEEAAQNSHLLQRQCATCGGEFSSDQEHRTHMDWHFYRNKRIKSMCGAGEKEEANAVPADEGQEVCPMCGEGFERFFIEEADDWMCKRSVYMNVQAGCFYEDLEKSCRGAILHVNCR</sequence>
<dbReference type="InterPro" id="IPR057242">
    <property type="entry name" value="PCFS4-like"/>
</dbReference>
<dbReference type="GO" id="GO:0003729">
    <property type="term" value="F:mRNA binding"/>
    <property type="evidence" value="ECO:0007669"/>
    <property type="project" value="InterPro"/>
</dbReference>
<dbReference type="PROSITE" id="PS00028">
    <property type="entry name" value="ZINC_FINGER_C2H2_1"/>
    <property type="match status" value="2"/>
</dbReference>
<dbReference type="InterPro" id="IPR045154">
    <property type="entry name" value="PCF11-like"/>
</dbReference>
<accession>A0A8T2SB84</accession>
<comment type="caution">
    <text evidence="3">The sequence shown here is derived from an EMBL/GenBank/DDBJ whole genome shotgun (WGS) entry which is preliminary data.</text>
</comment>
<feature type="compositionally biased region" description="Polar residues" evidence="1">
    <location>
        <begin position="1"/>
        <end position="10"/>
    </location>
</feature>
<dbReference type="GO" id="GO:0031124">
    <property type="term" value="P:mRNA 3'-end processing"/>
    <property type="evidence" value="ECO:0007669"/>
    <property type="project" value="InterPro"/>
</dbReference>
<evidence type="ECO:0000256" key="1">
    <source>
        <dbReference type="SAM" id="MobiDB-lite"/>
    </source>
</evidence>
<dbReference type="GO" id="GO:0005849">
    <property type="term" value="C:mRNA cleavage factor complex"/>
    <property type="evidence" value="ECO:0007669"/>
    <property type="project" value="TreeGrafter"/>
</dbReference>